<evidence type="ECO:0000313" key="1">
    <source>
        <dbReference type="EMBL" id="GAA4875172.1"/>
    </source>
</evidence>
<gene>
    <name evidence="1" type="ORF">GCM10023333_05490</name>
</gene>
<keyword evidence="2" id="KW-1185">Reference proteome</keyword>
<name>A0ABP9ED87_9GAMM</name>
<dbReference type="Proteomes" id="UP001499988">
    <property type="component" value="Unassembled WGS sequence"/>
</dbReference>
<comment type="caution">
    <text evidence="1">The sequence shown here is derived from an EMBL/GenBank/DDBJ whole genome shotgun (WGS) entry which is preliminary data.</text>
</comment>
<organism evidence="1 2">
    <name type="scientific">Ferrimonas pelagia</name>
    <dbReference type="NCBI Taxonomy" id="1177826"/>
    <lineage>
        <taxon>Bacteria</taxon>
        <taxon>Pseudomonadati</taxon>
        <taxon>Pseudomonadota</taxon>
        <taxon>Gammaproteobacteria</taxon>
        <taxon>Alteromonadales</taxon>
        <taxon>Ferrimonadaceae</taxon>
        <taxon>Ferrimonas</taxon>
    </lineage>
</organism>
<evidence type="ECO:0000313" key="2">
    <source>
        <dbReference type="Proteomes" id="UP001499988"/>
    </source>
</evidence>
<accession>A0ABP9ED87</accession>
<dbReference type="InterPro" id="IPR038763">
    <property type="entry name" value="DHH_sf"/>
</dbReference>
<sequence length="322" mass="34374">MSHFDVFNGDADGIFALIQLRKAEPKASTLISGVKRDIALVAQVKAKPGDCVTVLDVSLDKNREAVEALLSAGIAVTYFDHHYVGTQPTSTGFEGHIDTGSQWCTSLLVDRHLGGAQHLWAIAGTYGDNLIAIANDLAAAAGLTISQREQLQALGELVNYNGYGRSVADLHFAPAELYQRLQTYASPFAVWDDTGSPVHQLERGFAGDLAHGEAINASTAGAGALVYRLPNAPWAFRISGTLANLRARQNPDCAIALLTESEEGSWTVSVRAPVNAPQGADQLCREFETGGGRTRAAGINRLPHAQLDNFILRLATHYPGSS</sequence>
<proteinExistence type="predicted"/>
<protein>
    <submittedName>
        <fullName evidence="1">DHH family phosphoesterase</fullName>
    </submittedName>
</protein>
<reference evidence="2" key="1">
    <citation type="journal article" date="2019" name="Int. J. Syst. Evol. Microbiol.">
        <title>The Global Catalogue of Microorganisms (GCM) 10K type strain sequencing project: providing services to taxonomists for standard genome sequencing and annotation.</title>
        <authorList>
            <consortium name="The Broad Institute Genomics Platform"/>
            <consortium name="The Broad Institute Genome Sequencing Center for Infectious Disease"/>
            <person name="Wu L."/>
            <person name="Ma J."/>
        </authorList>
    </citation>
    <scope>NUCLEOTIDE SEQUENCE [LARGE SCALE GENOMIC DNA]</scope>
    <source>
        <strain evidence="2">JCM 18401</strain>
    </source>
</reference>
<dbReference type="SUPFAM" id="SSF64182">
    <property type="entry name" value="DHH phosphoesterases"/>
    <property type="match status" value="1"/>
</dbReference>
<dbReference type="RefSeq" id="WP_345333174.1">
    <property type="nucleotide sequence ID" value="NZ_BAABJZ010000006.1"/>
</dbReference>
<dbReference type="EMBL" id="BAABJZ010000006">
    <property type="protein sequence ID" value="GAA4875172.1"/>
    <property type="molecule type" value="Genomic_DNA"/>
</dbReference>